<evidence type="ECO:0000313" key="2">
    <source>
        <dbReference type="EMBL" id="KAK7447697.1"/>
    </source>
</evidence>
<feature type="region of interest" description="Disordered" evidence="1">
    <location>
        <begin position="1"/>
        <end position="105"/>
    </location>
</feature>
<proteinExistence type="predicted"/>
<reference evidence="2 3" key="1">
    <citation type="submission" date="2024-01" db="EMBL/GenBank/DDBJ databases">
        <title>A draft genome for the cacao thread blight pathogen Marasmiellus scandens.</title>
        <authorList>
            <person name="Baruah I.K."/>
            <person name="Leung J."/>
            <person name="Bukari Y."/>
            <person name="Amoako-Attah I."/>
            <person name="Meinhardt L.W."/>
            <person name="Bailey B.A."/>
            <person name="Cohen S.P."/>
        </authorList>
    </citation>
    <scope>NUCLEOTIDE SEQUENCE [LARGE SCALE GENOMIC DNA]</scope>
    <source>
        <strain evidence="2 3">GH-19</strain>
    </source>
</reference>
<feature type="compositionally biased region" description="Acidic residues" evidence="1">
    <location>
        <begin position="27"/>
        <end position="39"/>
    </location>
</feature>
<comment type="caution">
    <text evidence="2">The sequence shown here is derived from an EMBL/GenBank/DDBJ whole genome shotgun (WGS) entry which is preliminary data.</text>
</comment>
<dbReference type="Proteomes" id="UP001498398">
    <property type="component" value="Unassembled WGS sequence"/>
</dbReference>
<sequence length="105" mass="11330">MEEEVEVLGAFAEDEGDEGGRGKLQGVDEEDEADEGEQEEGWKEGATMGADASNTPNAPVPIHKDSDDDEADENPAPLENSPYLPIPRIPNPGSFEYTTSRSSQH</sequence>
<feature type="compositionally biased region" description="Polar residues" evidence="1">
    <location>
        <begin position="96"/>
        <end position="105"/>
    </location>
</feature>
<evidence type="ECO:0000313" key="3">
    <source>
        <dbReference type="Proteomes" id="UP001498398"/>
    </source>
</evidence>
<dbReference type="EMBL" id="JBANRG010000040">
    <property type="protein sequence ID" value="KAK7447697.1"/>
    <property type="molecule type" value="Genomic_DNA"/>
</dbReference>
<organism evidence="2 3">
    <name type="scientific">Marasmiellus scandens</name>
    <dbReference type="NCBI Taxonomy" id="2682957"/>
    <lineage>
        <taxon>Eukaryota</taxon>
        <taxon>Fungi</taxon>
        <taxon>Dikarya</taxon>
        <taxon>Basidiomycota</taxon>
        <taxon>Agaricomycotina</taxon>
        <taxon>Agaricomycetes</taxon>
        <taxon>Agaricomycetidae</taxon>
        <taxon>Agaricales</taxon>
        <taxon>Marasmiineae</taxon>
        <taxon>Omphalotaceae</taxon>
        <taxon>Marasmiellus</taxon>
    </lineage>
</organism>
<accession>A0ABR1J6K4</accession>
<keyword evidence="3" id="KW-1185">Reference proteome</keyword>
<evidence type="ECO:0000256" key="1">
    <source>
        <dbReference type="SAM" id="MobiDB-lite"/>
    </source>
</evidence>
<name>A0ABR1J6K4_9AGAR</name>
<protein>
    <submittedName>
        <fullName evidence="2">Uncharacterized protein</fullName>
    </submittedName>
</protein>
<feature type="compositionally biased region" description="Acidic residues" evidence="1">
    <location>
        <begin position="1"/>
        <end position="17"/>
    </location>
</feature>
<gene>
    <name evidence="2" type="ORF">VKT23_013952</name>
</gene>